<dbReference type="Pfam" id="PF00069">
    <property type="entry name" value="Pkinase"/>
    <property type="match status" value="1"/>
</dbReference>
<sequence length="344" mass="38623">MYDIQHSLQVTASICTYLVLPITDPCRINCMEDAFKLDEIFDVDSFETLETSPVSYVTRARFRRTQAEPVAIKSASILQEFSKKPHDIVKELRLLKSVSHINVIDVLDYTFEPSLRLIHFWMPFIPSSLDRLLSSPTFTPRSLQNVSLRTTLVHGTSPFIVLAKSLMYQVITAVAYLHEHGISHRDIKPRNIMLSLNGCVKLIDFGVAWKCPMDAPAENGLWPEPPGDMCFDVATGPYRAPELLFGATSYDASATDLWSLGTLCAEFYTSLRLHKQSVEDDSDGDSDTDEHDTAKTPFIIPRGLSITSTDVVWTRDSDAYGKKLADVQSSPRCRQSDFPRGSSY</sequence>
<evidence type="ECO:0000313" key="7">
    <source>
        <dbReference type="Proteomes" id="UP000092993"/>
    </source>
</evidence>
<dbReference type="PANTHER" id="PTHR24056">
    <property type="entry name" value="CELL DIVISION PROTEIN KINASE"/>
    <property type="match status" value="1"/>
</dbReference>
<dbReference type="Proteomes" id="UP000092993">
    <property type="component" value="Unassembled WGS sequence"/>
</dbReference>
<keyword evidence="3" id="KW-0067">ATP-binding</keyword>
<dbReference type="Gene3D" id="1.10.510.10">
    <property type="entry name" value="Transferase(Phosphotransferase) domain 1"/>
    <property type="match status" value="1"/>
</dbReference>
<dbReference type="EMBL" id="LUGG01000001">
    <property type="protein sequence ID" value="OBZ79686.1"/>
    <property type="molecule type" value="Genomic_DNA"/>
</dbReference>
<evidence type="ECO:0000256" key="3">
    <source>
        <dbReference type="ARBA" id="ARBA00022840"/>
    </source>
</evidence>
<keyword evidence="7" id="KW-1185">Reference proteome</keyword>
<dbReference type="STRING" id="5627.A0A1C7MTH9"/>
<organism evidence="6 7">
    <name type="scientific">Grifola frondosa</name>
    <name type="common">Maitake</name>
    <name type="synonym">Polyporus frondosus</name>
    <dbReference type="NCBI Taxonomy" id="5627"/>
    <lineage>
        <taxon>Eukaryota</taxon>
        <taxon>Fungi</taxon>
        <taxon>Dikarya</taxon>
        <taxon>Basidiomycota</taxon>
        <taxon>Agaricomycotina</taxon>
        <taxon>Agaricomycetes</taxon>
        <taxon>Polyporales</taxon>
        <taxon>Grifolaceae</taxon>
        <taxon>Grifola</taxon>
    </lineage>
</organism>
<dbReference type="InterPro" id="IPR000719">
    <property type="entry name" value="Prot_kinase_dom"/>
</dbReference>
<dbReference type="InterPro" id="IPR050108">
    <property type="entry name" value="CDK"/>
</dbReference>
<dbReference type="InterPro" id="IPR011009">
    <property type="entry name" value="Kinase-like_dom_sf"/>
</dbReference>
<evidence type="ECO:0000313" key="6">
    <source>
        <dbReference type="EMBL" id="OBZ79686.1"/>
    </source>
</evidence>
<comment type="caution">
    <text evidence="6">The sequence shown here is derived from an EMBL/GenBank/DDBJ whole genome shotgun (WGS) entry which is preliminary data.</text>
</comment>
<evidence type="ECO:0000256" key="1">
    <source>
        <dbReference type="ARBA" id="ARBA00006485"/>
    </source>
</evidence>
<feature type="region of interest" description="Disordered" evidence="4">
    <location>
        <begin position="324"/>
        <end position="344"/>
    </location>
</feature>
<keyword evidence="6" id="KW-0808">Transferase</keyword>
<dbReference type="GO" id="GO:0005524">
    <property type="term" value="F:ATP binding"/>
    <property type="evidence" value="ECO:0007669"/>
    <property type="project" value="UniProtKB-KW"/>
</dbReference>
<dbReference type="PROSITE" id="PS50011">
    <property type="entry name" value="PROTEIN_KINASE_DOM"/>
    <property type="match status" value="1"/>
</dbReference>
<accession>A0A1C7MTH9</accession>
<dbReference type="AlphaFoldDB" id="A0A1C7MTH9"/>
<evidence type="ECO:0000259" key="5">
    <source>
        <dbReference type="PROSITE" id="PS50011"/>
    </source>
</evidence>
<dbReference type="GO" id="GO:0005634">
    <property type="term" value="C:nucleus"/>
    <property type="evidence" value="ECO:0007669"/>
    <property type="project" value="TreeGrafter"/>
</dbReference>
<dbReference type="GO" id="GO:0004674">
    <property type="term" value="F:protein serine/threonine kinase activity"/>
    <property type="evidence" value="ECO:0007669"/>
    <property type="project" value="TreeGrafter"/>
</dbReference>
<keyword evidence="2" id="KW-0547">Nucleotide-binding</keyword>
<reference evidence="6 7" key="1">
    <citation type="submission" date="2016-03" db="EMBL/GenBank/DDBJ databases">
        <title>Whole genome sequencing of Grifola frondosa 9006-11.</title>
        <authorList>
            <person name="Min B."/>
            <person name="Park H."/>
            <person name="Kim J.-G."/>
            <person name="Cho H."/>
            <person name="Oh Y.-L."/>
            <person name="Kong W.-S."/>
            <person name="Choi I.-G."/>
        </authorList>
    </citation>
    <scope>NUCLEOTIDE SEQUENCE [LARGE SCALE GENOMIC DNA]</scope>
    <source>
        <strain evidence="6 7">9006-11</strain>
    </source>
</reference>
<dbReference type="PROSITE" id="PS00108">
    <property type="entry name" value="PROTEIN_KINASE_ST"/>
    <property type="match status" value="1"/>
</dbReference>
<dbReference type="InterPro" id="IPR008271">
    <property type="entry name" value="Ser/Thr_kinase_AS"/>
</dbReference>
<dbReference type="Gene3D" id="3.30.200.20">
    <property type="entry name" value="Phosphorylase Kinase, domain 1"/>
    <property type="match status" value="1"/>
</dbReference>
<name>A0A1C7MTH9_GRIFR</name>
<evidence type="ECO:0000256" key="2">
    <source>
        <dbReference type="ARBA" id="ARBA00022741"/>
    </source>
</evidence>
<gene>
    <name evidence="6" type="primary">cdk2_0</name>
    <name evidence="6" type="ORF">A0H81_01341</name>
</gene>
<dbReference type="OMA" id="RINCMED"/>
<dbReference type="SMART" id="SM00220">
    <property type="entry name" value="S_TKc"/>
    <property type="match status" value="1"/>
</dbReference>
<comment type="similarity">
    <text evidence="1">Belongs to the protein kinase superfamily. CMGC Ser/Thr protein kinase family. CDC2/CDKX subfamily.</text>
</comment>
<proteinExistence type="inferred from homology"/>
<dbReference type="OrthoDB" id="413582at2759"/>
<feature type="domain" description="Protein kinase" evidence="5">
    <location>
        <begin position="43"/>
        <end position="344"/>
    </location>
</feature>
<dbReference type="SUPFAM" id="SSF56112">
    <property type="entry name" value="Protein kinase-like (PK-like)"/>
    <property type="match status" value="1"/>
</dbReference>
<protein>
    <submittedName>
        <fullName evidence="6">Cyclin-dependent kinase 2</fullName>
    </submittedName>
</protein>
<evidence type="ECO:0000256" key="4">
    <source>
        <dbReference type="SAM" id="MobiDB-lite"/>
    </source>
</evidence>
<keyword evidence="6" id="KW-0418">Kinase</keyword>